<accession>A0A553PJG0</accession>
<sequence length="197" mass="21951">MASDNLVQLYKRISLDYDLEETQRTELLRALAGSAGSAQHTLRPWDPSVTSSMHQIHTHGFQAPPNSTPLLQGVNHTNSVQVTVGQQNPHMGPDFQSNPYLQHMIDNYSNMYQNHRGGMGGGLEVDPGAFRLIPPHPPYLHRPITVRVARATKAPVGYDEEAQTTKRRRMMMMMIITPTTTTTARESSAISNAFETN</sequence>
<dbReference type="Proteomes" id="UP000318571">
    <property type="component" value="Chromosome 11"/>
</dbReference>
<organism evidence="2 3">
    <name type="scientific">Tigriopus californicus</name>
    <name type="common">Marine copepod</name>
    <dbReference type="NCBI Taxonomy" id="6832"/>
    <lineage>
        <taxon>Eukaryota</taxon>
        <taxon>Metazoa</taxon>
        <taxon>Ecdysozoa</taxon>
        <taxon>Arthropoda</taxon>
        <taxon>Crustacea</taxon>
        <taxon>Multicrustacea</taxon>
        <taxon>Hexanauplia</taxon>
        <taxon>Copepoda</taxon>
        <taxon>Harpacticoida</taxon>
        <taxon>Harpacticidae</taxon>
        <taxon>Tigriopus</taxon>
    </lineage>
</organism>
<gene>
    <name evidence="2" type="ORF">TCAL_14382</name>
</gene>
<dbReference type="EMBL" id="VCGU01000003">
    <property type="protein sequence ID" value="TRY77804.1"/>
    <property type="molecule type" value="Genomic_DNA"/>
</dbReference>
<feature type="region of interest" description="Disordered" evidence="1">
    <location>
        <begin position="36"/>
        <end position="62"/>
    </location>
</feature>
<name>A0A553PJG0_TIGCA</name>
<comment type="caution">
    <text evidence="2">The sequence shown here is derived from an EMBL/GenBank/DDBJ whole genome shotgun (WGS) entry which is preliminary data.</text>
</comment>
<evidence type="ECO:0000313" key="2">
    <source>
        <dbReference type="EMBL" id="TRY77804.1"/>
    </source>
</evidence>
<proteinExistence type="predicted"/>
<evidence type="ECO:0000256" key="1">
    <source>
        <dbReference type="SAM" id="MobiDB-lite"/>
    </source>
</evidence>
<dbReference type="AlphaFoldDB" id="A0A553PJG0"/>
<evidence type="ECO:0000313" key="3">
    <source>
        <dbReference type="Proteomes" id="UP000318571"/>
    </source>
</evidence>
<keyword evidence="3" id="KW-1185">Reference proteome</keyword>
<reference evidence="2 3" key="1">
    <citation type="journal article" date="2018" name="Nat. Ecol. Evol.">
        <title>Genomic signatures of mitonuclear coevolution across populations of Tigriopus californicus.</title>
        <authorList>
            <person name="Barreto F.S."/>
            <person name="Watson E.T."/>
            <person name="Lima T.G."/>
            <person name="Willett C.S."/>
            <person name="Edmands S."/>
            <person name="Li W."/>
            <person name="Burton R.S."/>
        </authorList>
    </citation>
    <scope>NUCLEOTIDE SEQUENCE [LARGE SCALE GENOMIC DNA]</scope>
    <source>
        <strain evidence="2 3">San Diego</strain>
    </source>
</reference>
<protein>
    <submittedName>
        <fullName evidence="2">Uncharacterized protein</fullName>
    </submittedName>
</protein>